<proteinExistence type="predicted"/>
<dbReference type="Proteomes" id="UP000595140">
    <property type="component" value="Unassembled WGS sequence"/>
</dbReference>
<dbReference type="OrthoDB" id="651546at2759"/>
<accession>A0A484KY47</accession>
<protein>
    <recommendedName>
        <fullName evidence="1">DUF7054 domain-containing protein</fullName>
    </recommendedName>
</protein>
<dbReference type="EMBL" id="OOIL02000824">
    <property type="protein sequence ID" value="VFQ69735.1"/>
    <property type="molecule type" value="Genomic_DNA"/>
</dbReference>
<dbReference type="Pfam" id="PF23156">
    <property type="entry name" value="DUF7054"/>
    <property type="match status" value="1"/>
</dbReference>
<sequence>MTFLLTARGLAVRGGIVDAPAANRGGIWGLHKLTKLLLIVNVQNGLGPIRVVLSPENTFGDLIKEAIEC</sequence>
<organism evidence="2 3">
    <name type="scientific">Cuscuta campestris</name>
    <dbReference type="NCBI Taxonomy" id="132261"/>
    <lineage>
        <taxon>Eukaryota</taxon>
        <taxon>Viridiplantae</taxon>
        <taxon>Streptophyta</taxon>
        <taxon>Embryophyta</taxon>
        <taxon>Tracheophyta</taxon>
        <taxon>Spermatophyta</taxon>
        <taxon>Magnoliopsida</taxon>
        <taxon>eudicotyledons</taxon>
        <taxon>Gunneridae</taxon>
        <taxon>Pentapetalae</taxon>
        <taxon>asterids</taxon>
        <taxon>lamiids</taxon>
        <taxon>Solanales</taxon>
        <taxon>Convolvulaceae</taxon>
        <taxon>Cuscuteae</taxon>
        <taxon>Cuscuta</taxon>
        <taxon>Cuscuta subgen. Grammica</taxon>
        <taxon>Cuscuta sect. Cleistogrammica</taxon>
    </lineage>
</organism>
<dbReference type="InterPro" id="IPR055482">
    <property type="entry name" value="DUF7054"/>
</dbReference>
<keyword evidence="3" id="KW-1185">Reference proteome</keyword>
<evidence type="ECO:0000259" key="1">
    <source>
        <dbReference type="Pfam" id="PF23156"/>
    </source>
</evidence>
<evidence type="ECO:0000313" key="3">
    <source>
        <dbReference type="Proteomes" id="UP000595140"/>
    </source>
</evidence>
<name>A0A484KY47_9ASTE</name>
<gene>
    <name evidence="2" type="ORF">CCAM_LOCUS11511</name>
</gene>
<dbReference type="AlphaFoldDB" id="A0A484KY47"/>
<evidence type="ECO:0000313" key="2">
    <source>
        <dbReference type="EMBL" id="VFQ69735.1"/>
    </source>
</evidence>
<feature type="domain" description="DUF7054" evidence="1">
    <location>
        <begin position="32"/>
        <end position="68"/>
    </location>
</feature>
<reference evidence="2 3" key="1">
    <citation type="submission" date="2018-04" db="EMBL/GenBank/DDBJ databases">
        <authorList>
            <person name="Vogel A."/>
        </authorList>
    </citation>
    <scope>NUCLEOTIDE SEQUENCE [LARGE SCALE GENOMIC DNA]</scope>
</reference>